<evidence type="ECO:0000313" key="3">
    <source>
        <dbReference type="Proteomes" id="UP000593566"/>
    </source>
</evidence>
<dbReference type="AlphaFoldDB" id="A0A8H6C8Q9"/>
<organism evidence="2 3">
    <name type="scientific">Letharia lupina</name>
    <dbReference type="NCBI Taxonomy" id="560253"/>
    <lineage>
        <taxon>Eukaryota</taxon>
        <taxon>Fungi</taxon>
        <taxon>Dikarya</taxon>
        <taxon>Ascomycota</taxon>
        <taxon>Pezizomycotina</taxon>
        <taxon>Lecanoromycetes</taxon>
        <taxon>OSLEUM clade</taxon>
        <taxon>Lecanoromycetidae</taxon>
        <taxon>Lecanorales</taxon>
        <taxon>Lecanorineae</taxon>
        <taxon>Parmeliaceae</taxon>
        <taxon>Letharia</taxon>
    </lineage>
</organism>
<reference evidence="2 3" key="1">
    <citation type="journal article" date="2020" name="Genomics">
        <title>Complete, high-quality genomes from long-read metagenomic sequencing of two wolf lichen thalli reveals enigmatic genome architecture.</title>
        <authorList>
            <person name="McKenzie S.K."/>
            <person name="Walston R.F."/>
            <person name="Allen J.L."/>
        </authorList>
    </citation>
    <scope>NUCLEOTIDE SEQUENCE [LARGE SCALE GENOMIC DNA]</scope>
    <source>
        <strain evidence="2">WasteWater1</strain>
    </source>
</reference>
<gene>
    <name evidence="2" type="ORF">HO133_005303</name>
</gene>
<dbReference type="GeneID" id="59333709"/>
<sequence>MHLWSLSALVLTPTIRSVTFATPIVGPQSLPRNHVQCNAANELCQVQQTCDNAPSIVAGTVPKPWPSSVATLVNPVPALETLANGASGVSASRKLETRLQNTVQWCALGTEVYILLVLQGTQGAAAIKSTLGTAIRQVETQMDTQTANESETGIAAGSAPVYSLAGAVGSNAKITATNAAGVNMTWVELELGLLMIVDWMDNNSYGWGSASVWDGADEVGLVYITV</sequence>
<name>A0A8H6C8Q9_9LECA</name>
<evidence type="ECO:0000256" key="1">
    <source>
        <dbReference type="SAM" id="SignalP"/>
    </source>
</evidence>
<evidence type="ECO:0000313" key="2">
    <source>
        <dbReference type="EMBL" id="KAF6218761.1"/>
    </source>
</evidence>
<feature type="chain" id="PRO_5034246257" evidence="1">
    <location>
        <begin position="22"/>
        <end position="226"/>
    </location>
</feature>
<accession>A0A8H6C8Q9</accession>
<feature type="signal peptide" evidence="1">
    <location>
        <begin position="1"/>
        <end position="21"/>
    </location>
</feature>
<proteinExistence type="predicted"/>
<keyword evidence="3" id="KW-1185">Reference proteome</keyword>
<dbReference type="Proteomes" id="UP000593566">
    <property type="component" value="Unassembled WGS sequence"/>
</dbReference>
<comment type="caution">
    <text evidence="2">The sequence shown here is derived from an EMBL/GenBank/DDBJ whole genome shotgun (WGS) entry which is preliminary data.</text>
</comment>
<dbReference type="EMBL" id="JACCJB010000021">
    <property type="protein sequence ID" value="KAF6218761.1"/>
    <property type="molecule type" value="Genomic_DNA"/>
</dbReference>
<dbReference type="RefSeq" id="XP_037148196.1">
    <property type="nucleotide sequence ID" value="XM_037296214.1"/>
</dbReference>
<protein>
    <submittedName>
        <fullName evidence="2">Uncharacterized protein</fullName>
    </submittedName>
</protein>
<keyword evidence="1" id="KW-0732">Signal</keyword>